<comment type="caution">
    <text evidence="3">The sequence shown here is derived from an EMBL/GenBank/DDBJ whole genome shotgun (WGS) entry which is preliminary data.</text>
</comment>
<dbReference type="Proteomes" id="UP000054695">
    <property type="component" value="Unassembled WGS sequence"/>
</dbReference>
<dbReference type="RefSeq" id="WP_058458406.1">
    <property type="nucleotide sequence ID" value="NZ_CAAAIY010000032.1"/>
</dbReference>
<dbReference type="PATRIC" id="fig|447.4.peg.763"/>
<evidence type="ECO:0000313" key="3">
    <source>
        <dbReference type="EMBL" id="KTC75884.1"/>
    </source>
</evidence>
<dbReference type="STRING" id="447.Lboz_0712"/>
<feature type="signal peptide" evidence="2">
    <location>
        <begin position="1"/>
        <end position="21"/>
    </location>
</feature>
<dbReference type="Pfam" id="PF07996">
    <property type="entry name" value="T4SS"/>
    <property type="match status" value="1"/>
</dbReference>
<evidence type="ECO:0000313" key="4">
    <source>
        <dbReference type="Proteomes" id="UP000054695"/>
    </source>
</evidence>
<dbReference type="AlphaFoldDB" id="A0A0W0RXQ7"/>
<name>A0A0W0RXQ7_LEGBO</name>
<dbReference type="Gene3D" id="1.20.58.430">
    <property type="entry name" value="Type IV secretion system, VirB5-domain"/>
    <property type="match status" value="1"/>
</dbReference>
<keyword evidence="2" id="KW-0732">Signal</keyword>
<reference evidence="3 4" key="1">
    <citation type="submission" date="2015-11" db="EMBL/GenBank/DDBJ databases">
        <title>Genomic analysis of 38 Legionella species identifies large and diverse effector repertoires.</title>
        <authorList>
            <person name="Burstein D."/>
            <person name="Amaro F."/>
            <person name="Zusman T."/>
            <person name="Lifshitz Z."/>
            <person name="Cohen O."/>
            <person name="Gilbert J.A."/>
            <person name="Pupko T."/>
            <person name="Shuman H.A."/>
            <person name="Segal G."/>
        </authorList>
    </citation>
    <scope>NUCLEOTIDE SEQUENCE [LARGE SCALE GENOMIC DNA]</scope>
    <source>
        <strain evidence="3 4">WIGA</strain>
    </source>
</reference>
<sequence>MSTRFLSLVFLTMVITSPVHAGIIGGVDVALLLKAVEQLEQLRSQYQLLSKTYNNAQSQLNGIESIKNYNSGSYGYGNLTNSLSDLNNRQWSPNTWDDALQNISGGNPARYQELVKAYQQNHITLDEASYLKGATQERLNTYKQNKAVNRAVSVQATYAFNEVNVHLKAIHNLSMTIDKAPNTKSAMDLNSRILAELAYIQVENLRLNTLISQQIAAQGANEIALDSESVRFNMLPD</sequence>
<organism evidence="3 4">
    <name type="scientific">Legionella bozemanae</name>
    <name type="common">Fluoribacter bozemanae</name>
    <dbReference type="NCBI Taxonomy" id="447"/>
    <lineage>
        <taxon>Bacteria</taxon>
        <taxon>Pseudomonadati</taxon>
        <taxon>Pseudomonadota</taxon>
        <taxon>Gammaproteobacteria</taxon>
        <taxon>Legionellales</taxon>
        <taxon>Legionellaceae</taxon>
        <taxon>Legionella</taxon>
    </lineage>
</organism>
<gene>
    <name evidence="3" type="primary">lvhB_3</name>
    <name evidence="3" type="ORF">Lboz_0712</name>
</gene>
<dbReference type="OrthoDB" id="5635858at2"/>
<dbReference type="InterPro" id="IPR023220">
    <property type="entry name" value="T4SS_VirB5-domain"/>
</dbReference>
<proteinExistence type="predicted"/>
<keyword evidence="1" id="KW-0175">Coiled coil</keyword>
<dbReference type="SUPFAM" id="SSF101082">
    <property type="entry name" value="Typo IV secretion system protein TraC"/>
    <property type="match status" value="1"/>
</dbReference>
<evidence type="ECO:0000256" key="2">
    <source>
        <dbReference type="SAM" id="SignalP"/>
    </source>
</evidence>
<evidence type="ECO:0000256" key="1">
    <source>
        <dbReference type="SAM" id="Coils"/>
    </source>
</evidence>
<accession>A0A0W0RXQ7</accession>
<protein>
    <submittedName>
        <fullName evidence="3">Vir protein B5</fullName>
    </submittedName>
</protein>
<dbReference type="InterPro" id="IPR014158">
    <property type="entry name" value="T4SS_VirB5"/>
</dbReference>
<feature type="chain" id="PRO_5006911375" evidence="2">
    <location>
        <begin position="22"/>
        <end position="237"/>
    </location>
</feature>
<dbReference type="EMBL" id="LNXU01000007">
    <property type="protein sequence ID" value="KTC75884.1"/>
    <property type="molecule type" value="Genomic_DNA"/>
</dbReference>
<keyword evidence="4" id="KW-1185">Reference proteome</keyword>
<feature type="coiled-coil region" evidence="1">
    <location>
        <begin position="32"/>
        <end position="59"/>
    </location>
</feature>